<dbReference type="AlphaFoldDB" id="A0A928UXB0"/>
<evidence type="ECO:0000256" key="1">
    <source>
        <dbReference type="SAM" id="MobiDB-lite"/>
    </source>
</evidence>
<protein>
    <submittedName>
        <fullName evidence="2">FeoB-associated Cys-rich membrane protein</fullName>
    </submittedName>
</protein>
<sequence length="45" mass="4843">MQYLLIGLLFVAAVYYVGKRLFPSKKNQGGCGKGCGCDAMPKTSK</sequence>
<evidence type="ECO:0000313" key="3">
    <source>
        <dbReference type="Proteomes" id="UP000616201"/>
    </source>
</evidence>
<proteinExistence type="predicted"/>
<evidence type="ECO:0000313" key="2">
    <source>
        <dbReference type="EMBL" id="MBE8712279.1"/>
    </source>
</evidence>
<dbReference type="Pfam" id="PF12669">
    <property type="entry name" value="FeoB_associated"/>
    <property type="match status" value="1"/>
</dbReference>
<dbReference type="EMBL" id="PRDK01000001">
    <property type="protein sequence ID" value="MBE8712279.1"/>
    <property type="molecule type" value="Genomic_DNA"/>
</dbReference>
<gene>
    <name evidence="2" type="ORF">C4F49_01115</name>
</gene>
<accession>A0A928UXB0</accession>
<dbReference type="Proteomes" id="UP000616201">
    <property type="component" value="Unassembled WGS sequence"/>
</dbReference>
<comment type="caution">
    <text evidence="2">The sequence shown here is derived from an EMBL/GenBank/DDBJ whole genome shotgun (WGS) entry which is preliminary data.</text>
</comment>
<feature type="region of interest" description="Disordered" evidence="1">
    <location>
        <begin position="26"/>
        <end position="45"/>
    </location>
</feature>
<keyword evidence="3" id="KW-1185">Reference proteome</keyword>
<name>A0A928UXB0_9SPHI</name>
<organism evidence="2 3">
    <name type="scientific">Sphingobacterium hungaricum</name>
    <dbReference type="NCBI Taxonomy" id="2082723"/>
    <lineage>
        <taxon>Bacteria</taxon>
        <taxon>Pseudomonadati</taxon>
        <taxon>Bacteroidota</taxon>
        <taxon>Sphingobacteriia</taxon>
        <taxon>Sphingobacteriales</taxon>
        <taxon>Sphingobacteriaceae</taxon>
        <taxon>Sphingobacterium</taxon>
    </lineage>
</organism>
<reference evidence="2" key="1">
    <citation type="submission" date="2018-02" db="EMBL/GenBank/DDBJ databases">
        <authorList>
            <person name="Vasarhelyi B.M."/>
            <person name="Deshmukh S."/>
            <person name="Balint B."/>
            <person name="Kukolya J."/>
        </authorList>
    </citation>
    <scope>NUCLEOTIDE SEQUENCE</scope>
    <source>
        <strain evidence="2">KB22</strain>
    </source>
</reference>